<evidence type="ECO:0000313" key="3">
    <source>
        <dbReference type="Proteomes" id="UP000335636"/>
    </source>
</evidence>
<dbReference type="EMBL" id="CABDUW010001179">
    <property type="protein sequence ID" value="VTJ79399.1"/>
    <property type="molecule type" value="Genomic_DNA"/>
</dbReference>
<feature type="non-terminal residue" evidence="2">
    <location>
        <position position="1"/>
    </location>
</feature>
<keyword evidence="3" id="KW-1185">Reference proteome</keyword>
<proteinExistence type="predicted"/>
<name>A0A5E4CE45_MARMO</name>
<dbReference type="AlphaFoldDB" id="A0A5E4CE45"/>
<feature type="region of interest" description="Disordered" evidence="1">
    <location>
        <begin position="1"/>
        <end position="59"/>
    </location>
</feature>
<accession>A0A5E4CE45</accession>
<feature type="non-terminal residue" evidence="2">
    <location>
        <position position="59"/>
    </location>
</feature>
<sequence>TPPLEPSTAAVDGAQSQEKVLGGLNQGENSRHSLEAAEANCCSSQQSRGRHGKLELGAL</sequence>
<evidence type="ECO:0000256" key="1">
    <source>
        <dbReference type="SAM" id="MobiDB-lite"/>
    </source>
</evidence>
<protein>
    <submittedName>
        <fullName evidence="2">Uncharacterized protein</fullName>
    </submittedName>
</protein>
<gene>
    <name evidence="2" type="ORF">MONAX_5E005436</name>
</gene>
<dbReference type="Proteomes" id="UP000335636">
    <property type="component" value="Unassembled WGS sequence"/>
</dbReference>
<reference evidence="2" key="1">
    <citation type="submission" date="2019-04" db="EMBL/GenBank/DDBJ databases">
        <authorList>
            <person name="Alioto T."/>
            <person name="Alioto T."/>
        </authorList>
    </citation>
    <scope>NUCLEOTIDE SEQUENCE [LARGE SCALE GENOMIC DNA]</scope>
</reference>
<evidence type="ECO:0000313" key="2">
    <source>
        <dbReference type="EMBL" id="VTJ79399.1"/>
    </source>
</evidence>
<organism evidence="2 3">
    <name type="scientific">Marmota monax</name>
    <name type="common">Woodchuck</name>
    <dbReference type="NCBI Taxonomy" id="9995"/>
    <lineage>
        <taxon>Eukaryota</taxon>
        <taxon>Metazoa</taxon>
        <taxon>Chordata</taxon>
        <taxon>Craniata</taxon>
        <taxon>Vertebrata</taxon>
        <taxon>Euteleostomi</taxon>
        <taxon>Mammalia</taxon>
        <taxon>Eutheria</taxon>
        <taxon>Euarchontoglires</taxon>
        <taxon>Glires</taxon>
        <taxon>Rodentia</taxon>
        <taxon>Sciuromorpha</taxon>
        <taxon>Sciuridae</taxon>
        <taxon>Xerinae</taxon>
        <taxon>Marmotini</taxon>
        <taxon>Marmota</taxon>
    </lineage>
</organism>
<comment type="caution">
    <text evidence="2">The sequence shown here is derived from an EMBL/GenBank/DDBJ whole genome shotgun (WGS) entry which is preliminary data.</text>
</comment>